<evidence type="ECO:0000256" key="15">
    <source>
        <dbReference type="ARBA" id="ARBA00022842"/>
    </source>
</evidence>
<dbReference type="PROSITE" id="PS00742">
    <property type="entry name" value="PEP_ENZYMES_2"/>
    <property type="match status" value="1"/>
</dbReference>
<evidence type="ECO:0000256" key="6">
    <source>
        <dbReference type="ARBA" id="ARBA00012232"/>
    </source>
</evidence>
<dbReference type="PRINTS" id="PR01736">
    <property type="entry name" value="PHPHTRNFRASE"/>
</dbReference>
<keyword evidence="11 20" id="KW-0808">Transferase</keyword>
<comment type="function">
    <text evidence="3">General (non sugar-specific) component of the phosphoenolpyruvate-dependent sugar phosphotransferase system (sugar PTS). This major carbohydrate active-transport system catalyzes the phosphorylation of incoming sugar substrates concomitantly with their translocation across the cell membrane. Enzyme I transfers the phosphoryl group from phosphoenolpyruvate (PEP) to the phosphoryl carrier protein (HPr).</text>
</comment>
<reference evidence="20" key="1">
    <citation type="submission" date="2018-06" db="EMBL/GenBank/DDBJ databases">
        <authorList>
            <person name="Zhirakovskaya E."/>
        </authorList>
    </citation>
    <scope>NUCLEOTIDE SEQUENCE</scope>
</reference>
<dbReference type="Gene3D" id="3.20.20.60">
    <property type="entry name" value="Phosphoenolpyruvate-binding domains"/>
    <property type="match status" value="1"/>
</dbReference>
<evidence type="ECO:0000256" key="10">
    <source>
        <dbReference type="ARBA" id="ARBA00022597"/>
    </source>
</evidence>
<dbReference type="InterPro" id="IPR023151">
    <property type="entry name" value="PEP_util_CS"/>
</dbReference>
<dbReference type="InterPro" id="IPR050499">
    <property type="entry name" value="PEP-utilizing_PTS_enzyme"/>
</dbReference>
<keyword evidence="14" id="KW-0418">Kinase</keyword>
<comment type="cofactor">
    <cofactor evidence="2">
        <name>Mg(2+)</name>
        <dbReference type="ChEBI" id="CHEBI:18420"/>
    </cofactor>
</comment>
<dbReference type="NCBIfam" id="TIGR01417">
    <property type="entry name" value="PTS_I_fam"/>
    <property type="match status" value="1"/>
</dbReference>
<keyword evidence="20" id="KW-0670">Pyruvate</keyword>
<dbReference type="InterPro" id="IPR015813">
    <property type="entry name" value="Pyrv/PenolPyrv_kinase-like_dom"/>
</dbReference>
<comment type="catalytic activity">
    <reaction evidence="1">
        <text>L-histidyl-[protein] + phosphoenolpyruvate = N(pros)-phospho-L-histidyl-[protein] + pyruvate</text>
        <dbReference type="Rhea" id="RHEA:23880"/>
        <dbReference type="Rhea" id="RHEA-COMP:9745"/>
        <dbReference type="Rhea" id="RHEA-COMP:9746"/>
        <dbReference type="ChEBI" id="CHEBI:15361"/>
        <dbReference type="ChEBI" id="CHEBI:29979"/>
        <dbReference type="ChEBI" id="CHEBI:58702"/>
        <dbReference type="ChEBI" id="CHEBI:64837"/>
        <dbReference type="EC" id="2.7.3.9"/>
    </reaction>
</comment>
<name>A0A3B1DQ21_9ZZZZ</name>
<evidence type="ECO:0000256" key="16">
    <source>
        <dbReference type="ARBA" id="ARBA00033235"/>
    </source>
</evidence>
<sequence length="592" mass="67006">MSEIILKGIPASPGISSGCTFILDKQEFIVTPRAIMEKEVPIEIARFEEALIKTREEILEIQKKISHEMDGNYSQIFDAHLLVLEDRMLIEEIVKRIRSEKLSAEYIFSEVLKKYAKVFSTIEDEYLRERVADVNDIGKRVLRNLTDEDKLHELENIQGQVIIVSHDLSPSDTASMYNKNIIAFVTDIGGKTSHTAIMAKSLGVPAVVGLKDATLKIRNQDYIIVDGRKGLVVVNPSEETRKFYEEAKTRITAFKDRFQDVKDLPAETLDGKSVKILANLELPEEIPTILKYGANGIGLYRTEYFYMNRVDLPSEEEQFQEYKHVAEALEPNEVTIRTLDLGGDKFISSLQIPRDMYPFLGWRAIRFCFERPDIFKTQLRAILRASSYGNIRMMYPMISGLAELRKANAILNEVKIELREEKISFDENMPVGVMIEIPSAAMTADLLAKEADFFSIGTNDLIQYTLAVDRVNEQTADFYEPCHLGVLRLIKNTIDAANEANIKVGLCGEMSSEPMLALILLGLNLEEFSMSPLSILQIKKLIRSVNLKDAQNLVTEILGLSTGKEVEEISRARLEELASHVINTDNIDKEKE</sequence>
<evidence type="ECO:0000259" key="19">
    <source>
        <dbReference type="Pfam" id="PF05524"/>
    </source>
</evidence>
<evidence type="ECO:0000256" key="3">
    <source>
        <dbReference type="ARBA" id="ARBA00002728"/>
    </source>
</evidence>
<dbReference type="PANTHER" id="PTHR46244:SF3">
    <property type="entry name" value="PHOSPHOENOLPYRUVATE-PROTEIN PHOSPHOTRANSFERASE"/>
    <property type="match status" value="1"/>
</dbReference>
<feature type="domain" description="PEP-utilising enzyme mobile" evidence="17">
    <location>
        <begin position="158"/>
        <end position="230"/>
    </location>
</feature>
<dbReference type="Pfam" id="PF02896">
    <property type="entry name" value="PEP-utilizers_C"/>
    <property type="match status" value="1"/>
</dbReference>
<evidence type="ECO:0000256" key="13">
    <source>
        <dbReference type="ARBA" id="ARBA00022723"/>
    </source>
</evidence>
<keyword evidence="8" id="KW-0813">Transport</keyword>
<proteinExistence type="inferred from homology"/>
<protein>
    <recommendedName>
        <fullName evidence="7">Phosphoenolpyruvate-protein phosphotransferase</fullName>
        <ecNumber evidence="6">2.7.3.9</ecNumber>
    </recommendedName>
    <alternativeName>
        <fullName evidence="16">Phosphotransferase system, enzyme I</fullName>
    </alternativeName>
</protein>
<dbReference type="InterPro" id="IPR008279">
    <property type="entry name" value="PEP-util_enz_mobile_dom"/>
</dbReference>
<accession>A0A3B1DQ21</accession>
<dbReference type="GO" id="GO:0009401">
    <property type="term" value="P:phosphoenolpyruvate-dependent sugar phosphotransferase system"/>
    <property type="evidence" value="ECO:0007669"/>
    <property type="project" value="UniProtKB-KW"/>
</dbReference>
<evidence type="ECO:0000259" key="17">
    <source>
        <dbReference type="Pfam" id="PF00391"/>
    </source>
</evidence>
<dbReference type="EMBL" id="UOGJ01000119">
    <property type="protein sequence ID" value="VAX37120.1"/>
    <property type="molecule type" value="Genomic_DNA"/>
</dbReference>
<evidence type="ECO:0000256" key="1">
    <source>
        <dbReference type="ARBA" id="ARBA00000683"/>
    </source>
</evidence>
<feature type="domain" description="Phosphotransferase system enzyme I N-terminal" evidence="19">
    <location>
        <begin position="7"/>
        <end position="130"/>
    </location>
</feature>
<evidence type="ECO:0000256" key="5">
    <source>
        <dbReference type="ARBA" id="ARBA00007837"/>
    </source>
</evidence>
<dbReference type="GO" id="GO:0005737">
    <property type="term" value="C:cytoplasm"/>
    <property type="evidence" value="ECO:0007669"/>
    <property type="project" value="UniProtKB-SubCell"/>
</dbReference>
<dbReference type="EC" id="2.7.3.9" evidence="6"/>
<dbReference type="GO" id="GO:0008965">
    <property type="term" value="F:phosphoenolpyruvate-protein phosphotransferase activity"/>
    <property type="evidence" value="ECO:0007669"/>
    <property type="project" value="UniProtKB-EC"/>
</dbReference>
<keyword evidence="15" id="KW-0460">Magnesium</keyword>
<keyword evidence="9" id="KW-0963">Cytoplasm</keyword>
<organism evidence="20">
    <name type="scientific">hydrothermal vent metagenome</name>
    <dbReference type="NCBI Taxonomy" id="652676"/>
    <lineage>
        <taxon>unclassified sequences</taxon>
        <taxon>metagenomes</taxon>
        <taxon>ecological metagenomes</taxon>
    </lineage>
</organism>
<evidence type="ECO:0000256" key="8">
    <source>
        <dbReference type="ARBA" id="ARBA00022448"/>
    </source>
</evidence>
<evidence type="ECO:0000256" key="14">
    <source>
        <dbReference type="ARBA" id="ARBA00022777"/>
    </source>
</evidence>
<evidence type="ECO:0000256" key="7">
    <source>
        <dbReference type="ARBA" id="ARBA00016544"/>
    </source>
</evidence>
<evidence type="ECO:0000256" key="9">
    <source>
        <dbReference type="ARBA" id="ARBA00022490"/>
    </source>
</evidence>
<evidence type="ECO:0000256" key="12">
    <source>
        <dbReference type="ARBA" id="ARBA00022683"/>
    </source>
</evidence>
<keyword evidence="10" id="KW-0762">Sugar transport</keyword>
<dbReference type="InterPro" id="IPR040442">
    <property type="entry name" value="Pyrv_kinase-like_dom_sf"/>
</dbReference>
<dbReference type="PANTHER" id="PTHR46244">
    <property type="entry name" value="PHOSPHOENOLPYRUVATE-PROTEIN PHOSPHOTRANSFERASE"/>
    <property type="match status" value="1"/>
</dbReference>
<evidence type="ECO:0000313" key="20">
    <source>
        <dbReference type="EMBL" id="VAX37120.1"/>
    </source>
</evidence>
<dbReference type="InterPro" id="IPR024692">
    <property type="entry name" value="PTS_EI"/>
</dbReference>
<evidence type="ECO:0000259" key="18">
    <source>
        <dbReference type="Pfam" id="PF02896"/>
    </source>
</evidence>
<dbReference type="Gene3D" id="1.10.274.10">
    <property type="entry name" value="PtsI, HPr-binding domain"/>
    <property type="match status" value="1"/>
</dbReference>
<feature type="domain" description="PEP-utilising enzyme C-terminal" evidence="18">
    <location>
        <begin position="256"/>
        <end position="546"/>
    </location>
</feature>
<comment type="similarity">
    <text evidence="5">Belongs to the PEP-utilizing enzyme family.</text>
</comment>
<comment type="subcellular location">
    <subcellularLocation>
        <location evidence="4">Cytoplasm</location>
    </subcellularLocation>
</comment>
<dbReference type="PROSITE" id="PS51257">
    <property type="entry name" value="PROKAR_LIPOPROTEIN"/>
    <property type="match status" value="1"/>
</dbReference>
<keyword evidence="13" id="KW-0479">Metal-binding</keyword>
<dbReference type="InterPro" id="IPR008731">
    <property type="entry name" value="PTS_EIN"/>
</dbReference>
<dbReference type="InterPro" id="IPR006318">
    <property type="entry name" value="PTS_EI-like"/>
</dbReference>
<dbReference type="AlphaFoldDB" id="A0A3B1DQ21"/>
<dbReference type="SUPFAM" id="SSF52009">
    <property type="entry name" value="Phosphohistidine domain"/>
    <property type="match status" value="1"/>
</dbReference>
<dbReference type="InterPro" id="IPR036637">
    <property type="entry name" value="Phosphohistidine_dom_sf"/>
</dbReference>
<dbReference type="Gene3D" id="3.50.30.10">
    <property type="entry name" value="Phosphohistidine domain"/>
    <property type="match status" value="1"/>
</dbReference>
<dbReference type="InterPro" id="IPR036618">
    <property type="entry name" value="PtsI_HPr-bd_sf"/>
</dbReference>
<evidence type="ECO:0000256" key="2">
    <source>
        <dbReference type="ARBA" id="ARBA00001946"/>
    </source>
</evidence>
<evidence type="ECO:0000256" key="11">
    <source>
        <dbReference type="ARBA" id="ARBA00022679"/>
    </source>
</evidence>
<dbReference type="Pfam" id="PF05524">
    <property type="entry name" value="PEP-utilisers_N"/>
    <property type="match status" value="1"/>
</dbReference>
<evidence type="ECO:0000256" key="4">
    <source>
        <dbReference type="ARBA" id="ARBA00004496"/>
    </source>
</evidence>
<dbReference type="InterPro" id="IPR000121">
    <property type="entry name" value="PEP_util_C"/>
</dbReference>
<gene>
    <name evidence="20" type="ORF">MNBD_UNCLBAC01-1624</name>
</gene>
<dbReference type="PIRSF" id="PIRSF000732">
    <property type="entry name" value="PTS_enzyme_I"/>
    <property type="match status" value="1"/>
</dbReference>
<dbReference type="SUPFAM" id="SSF47831">
    <property type="entry name" value="Enzyme I of the PEP:sugar phosphotransferase system HPr-binding (sub)domain"/>
    <property type="match status" value="1"/>
</dbReference>
<dbReference type="SUPFAM" id="SSF51621">
    <property type="entry name" value="Phosphoenolpyruvate/pyruvate domain"/>
    <property type="match status" value="1"/>
</dbReference>
<keyword evidence="12" id="KW-0598">Phosphotransferase system</keyword>
<dbReference type="GO" id="GO:0016301">
    <property type="term" value="F:kinase activity"/>
    <property type="evidence" value="ECO:0007669"/>
    <property type="project" value="UniProtKB-KW"/>
</dbReference>
<dbReference type="Pfam" id="PF00391">
    <property type="entry name" value="PEP-utilizers"/>
    <property type="match status" value="1"/>
</dbReference>
<dbReference type="GO" id="GO:0046872">
    <property type="term" value="F:metal ion binding"/>
    <property type="evidence" value="ECO:0007669"/>
    <property type="project" value="UniProtKB-KW"/>
</dbReference>